<evidence type="ECO:0000313" key="7">
    <source>
        <dbReference type="EMBL" id="RIA79186.1"/>
    </source>
</evidence>
<protein>
    <submittedName>
        <fullName evidence="7">Mechanosensitive ion channel-domain-containing protein</fullName>
    </submittedName>
</protein>
<evidence type="ECO:0000256" key="5">
    <source>
        <dbReference type="SAM" id="Phobius"/>
    </source>
</evidence>
<dbReference type="AlphaFoldDB" id="A0A397S2Z6"/>
<dbReference type="InterPro" id="IPR010920">
    <property type="entry name" value="LSM_dom_sf"/>
</dbReference>
<name>A0A397S2Z6_9GLOM</name>
<feature type="transmembrane region" description="Helical" evidence="5">
    <location>
        <begin position="175"/>
        <end position="194"/>
    </location>
</feature>
<proteinExistence type="predicted"/>
<feature type="transmembrane region" description="Helical" evidence="5">
    <location>
        <begin position="101"/>
        <end position="125"/>
    </location>
</feature>
<dbReference type="OrthoDB" id="2114051at2759"/>
<dbReference type="Gene3D" id="2.30.30.60">
    <property type="match status" value="1"/>
</dbReference>
<feature type="transmembrane region" description="Helical" evidence="5">
    <location>
        <begin position="24"/>
        <end position="47"/>
    </location>
</feature>
<feature type="transmembrane region" description="Helical" evidence="5">
    <location>
        <begin position="146"/>
        <end position="169"/>
    </location>
</feature>
<keyword evidence="3 5" id="KW-1133">Transmembrane helix</keyword>
<dbReference type="InterPro" id="IPR006685">
    <property type="entry name" value="MscS_channel_2nd"/>
</dbReference>
<dbReference type="Gene3D" id="1.10.287.1260">
    <property type="match status" value="1"/>
</dbReference>
<comment type="subcellular location">
    <subcellularLocation>
        <location evidence="1">Membrane</location>
    </subcellularLocation>
</comment>
<dbReference type="Proteomes" id="UP000265703">
    <property type="component" value="Unassembled WGS sequence"/>
</dbReference>
<dbReference type="SUPFAM" id="SSF50182">
    <property type="entry name" value="Sm-like ribonucleoproteins"/>
    <property type="match status" value="1"/>
</dbReference>
<accession>A0A397S2Z6</accession>
<sequence>MADNGTIPNNSTDVLTFSDGSKSLPLVVIGGIAVGSMLVHLFITFILKQVAKKTGWTFDNEVVKHCALPSFFIFPLISILSTLSFIPYIDVAIMDPIRHALEILLIIFTTWSAIGFIKAASITISNDQDFIKSSNSLQSRKLHTQLIVATRIIYGLIFWIGAATILLTFPRAWDLGVSILASASVGALLIGLAAKPSMDNLIASLQIALTQPLLLDDYVVIDGQQGVVEEIEAQFIVVRTHDERRIIVPLSRVINGTFENWTRTEENIGMSFEFFVDYGIPLEDLKQYYMNNILKKSKYWDHRDGNLNINECRENCLKLKAYMTASNIKFAHKLKEEVCEKLMEYIITTFPEYLPRSRGQTVEKRNGIDSMNRIVTKMEEAKLENNINEKAHFVFQEKE</sequence>
<keyword evidence="4 5" id="KW-0472">Membrane</keyword>
<gene>
    <name evidence="7" type="ORF">C1645_841323</name>
</gene>
<evidence type="ECO:0000256" key="4">
    <source>
        <dbReference type="ARBA" id="ARBA00023136"/>
    </source>
</evidence>
<dbReference type="EMBL" id="QKYT01001482">
    <property type="protein sequence ID" value="RIA79186.1"/>
    <property type="molecule type" value="Genomic_DNA"/>
</dbReference>
<keyword evidence="2 5" id="KW-0812">Transmembrane</keyword>
<comment type="caution">
    <text evidence="7">The sequence shown here is derived from an EMBL/GenBank/DDBJ whole genome shotgun (WGS) entry which is preliminary data.</text>
</comment>
<evidence type="ECO:0000256" key="2">
    <source>
        <dbReference type="ARBA" id="ARBA00022692"/>
    </source>
</evidence>
<organism evidence="7 8">
    <name type="scientific">Glomus cerebriforme</name>
    <dbReference type="NCBI Taxonomy" id="658196"/>
    <lineage>
        <taxon>Eukaryota</taxon>
        <taxon>Fungi</taxon>
        <taxon>Fungi incertae sedis</taxon>
        <taxon>Mucoromycota</taxon>
        <taxon>Glomeromycotina</taxon>
        <taxon>Glomeromycetes</taxon>
        <taxon>Glomerales</taxon>
        <taxon>Glomeraceae</taxon>
        <taxon>Glomus</taxon>
    </lineage>
</organism>
<dbReference type="GO" id="GO:0016020">
    <property type="term" value="C:membrane"/>
    <property type="evidence" value="ECO:0007669"/>
    <property type="project" value="UniProtKB-SubCell"/>
</dbReference>
<evidence type="ECO:0000256" key="3">
    <source>
        <dbReference type="ARBA" id="ARBA00022989"/>
    </source>
</evidence>
<dbReference type="GO" id="GO:0055085">
    <property type="term" value="P:transmembrane transport"/>
    <property type="evidence" value="ECO:0007669"/>
    <property type="project" value="InterPro"/>
</dbReference>
<dbReference type="Pfam" id="PF00924">
    <property type="entry name" value="MS_channel_2nd"/>
    <property type="match status" value="1"/>
</dbReference>
<evidence type="ECO:0000259" key="6">
    <source>
        <dbReference type="Pfam" id="PF00924"/>
    </source>
</evidence>
<keyword evidence="8" id="KW-1185">Reference proteome</keyword>
<evidence type="ECO:0000256" key="1">
    <source>
        <dbReference type="ARBA" id="ARBA00004370"/>
    </source>
</evidence>
<feature type="transmembrane region" description="Helical" evidence="5">
    <location>
        <begin position="68"/>
        <end position="89"/>
    </location>
</feature>
<evidence type="ECO:0000313" key="8">
    <source>
        <dbReference type="Proteomes" id="UP000265703"/>
    </source>
</evidence>
<dbReference type="PANTHER" id="PTHR30566:SF25">
    <property type="entry name" value="INNER MEMBRANE PROTEIN"/>
    <property type="match status" value="1"/>
</dbReference>
<dbReference type="InterPro" id="IPR023408">
    <property type="entry name" value="MscS_beta-dom_sf"/>
</dbReference>
<feature type="domain" description="Mechanosensitive ion channel MscS" evidence="6">
    <location>
        <begin position="198"/>
        <end position="263"/>
    </location>
</feature>
<reference evidence="7 8" key="1">
    <citation type="submission" date="2018-06" db="EMBL/GenBank/DDBJ databases">
        <title>Comparative genomics reveals the genomic features of Rhizophagus irregularis, R. cerebriforme, R. diaphanum and Gigaspora rosea, and their symbiotic lifestyle signature.</title>
        <authorList>
            <person name="Morin E."/>
            <person name="San Clemente H."/>
            <person name="Chen E.C.H."/>
            <person name="De La Providencia I."/>
            <person name="Hainaut M."/>
            <person name="Kuo A."/>
            <person name="Kohler A."/>
            <person name="Murat C."/>
            <person name="Tang N."/>
            <person name="Roy S."/>
            <person name="Loubradou J."/>
            <person name="Henrissat B."/>
            <person name="Grigoriev I.V."/>
            <person name="Corradi N."/>
            <person name="Roux C."/>
            <person name="Martin F.M."/>
        </authorList>
    </citation>
    <scope>NUCLEOTIDE SEQUENCE [LARGE SCALE GENOMIC DNA]</scope>
    <source>
        <strain evidence="7 8">DAOM 227022</strain>
    </source>
</reference>
<dbReference type="PANTHER" id="PTHR30566">
    <property type="entry name" value="YNAI-RELATED MECHANOSENSITIVE ION CHANNEL"/>
    <property type="match status" value="1"/>
</dbReference>